<dbReference type="PROSITE" id="PS50850">
    <property type="entry name" value="MFS"/>
    <property type="match status" value="1"/>
</dbReference>
<dbReference type="PANTHER" id="PTHR42718">
    <property type="entry name" value="MAJOR FACILITATOR SUPERFAMILY MULTIDRUG TRANSPORTER MFSC"/>
    <property type="match status" value="1"/>
</dbReference>
<organism evidence="9 10">
    <name type="scientific">Exilibacterium tricleocarpae</name>
    <dbReference type="NCBI Taxonomy" id="2591008"/>
    <lineage>
        <taxon>Bacteria</taxon>
        <taxon>Pseudomonadati</taxon>
        <taxon>Pseudomonadota</taxon>
        <taxon>Gammaproteobacteria</taxon>
        <taxon>Cellvibrionales</taxon>
        <taxon>Cellvibrionaceae</taxon>
        <taxon>Exilibacterium</taxon>
    </lineage>
</organism>
<keyword evidence="6 7" id="KW-0472">Membrane</keyword>
<dbReference type="InterPro" id="IPR011701">
    <property type="entry name" value="MFS"/>
</dbReference>
<dbReference type="InterPro" id="IPR036259">
    <property type="entry name" value="MFS_trans_sf"/>
</dbReference>
<feature type="transmembrane region" description="Helical" evidence="7">
    <location>
        <begin position="476"/>
        <end position="503"/>
    </location>
</feature>
<feature type="transmembrane region" description="Helical" evidence="7">
    <location>
        <begin position="234"/>
        <end position="255"/>
    </location>
</feature>
<comment type="subcellular location">
    <subcellularLocation>
        <location evidence="1">Cell membrane</location>
        <topology evidence="1">Multi-pass membrane protein</topology>
    </subcellularLocation>
</comment>
<dbReference type="GO" id="GO:0005886">
    <property type="term" value="C:plasma membrane"/>
    <property type="evidence" value="ECO:0007669"/>
    <property type="project" value="UniProtKB-SubCell"/>
</dbReference>
<evidence type="ECO:0000256" key="7">
    <source>
        <dbReference type="SAM" id="Phobius"/>
    </source>
</evidence>
<feature type="transmembrane region" description="Helical" evidence="7">
    <location>
        <begin position="146"/>
        <end position="162"/>
    </location>
</feature>
<comment type="caution">
    <text evidence="9">The sequence shown here is derived from an EMBL/GenBank/DDBJ whole genome shotgun (WGS) entry which is preliminary data.</text>
</comment>
<feature type="transmembrane region" description="Helical" evidence="7">
    <location>
        <begin position="307"/>
        <end position="328"/>
    </location>
</feature>
<evidence type="ECO:0000256" key="1">
    <source>
        <dbReference type="ARBA" id="ARBA00004651"/>
    </source>
</evidence>
<feature type="transmembrane region" description="Helical" evidence="7">
    <location>
        <begin position="276"/>
        <end position="301"/>
    </location>
</feature>
<evidence type="ECO:0000313" key="9">
    <source>
        <dbReference type="EMBL" id="TQV78754.1"/>
    </source>
</evidence>
<evidence type="ECO:0000256" key="5">
    <source>
        <dbReference type="ARBA" id="ARBA00022989"/>
    </source>
</evidence>
<feature type="transmembrane region" description="Helical" evidence="7">
    <location>
        <begin position="57"/>
        <end position="77"/>
    </location>
</feature>
<feature type="transmembrane region" description="Helical" evidence="7">
    <location>
        <begin position="414"/>
        <end position="431"/>
    </location>
</feature>
<evidence type="ECO:0000259" key="8">
    <source>
        <dbReference type="PROSITE" id="PS50850"/>
    </source>
</evidence>
<evidence type="ECO:0000256" key="4">
    <source>
        <dbReference type="ARBA" id="ARBA00022692"/>
    </source>
</evidence>
<dbReference type="InterPro" id="IPR020846">
    <property type="entry name" value="MFS_dom"/>
</dbReference>
<feature type="transmembrane region" description="Helical" evidence="7">
    <location>
        <begin position="114"/>
        <end position="134"/>
    </location>
</feature>
<feature type="transmembrane region" description="Helical" evidence="7">
    <location>
        <begin position="174"/>
        <end position="197"/>
    </location>
</feature>
<keyword evidence="3" id="KW-1003">Cell membrane</keyword>
<dbReference type="OrthoDB" id="9807274at2"/>
<dbReference type="PRINTS" id="PR01035">
    <property type="entry name" value="TCRTETA"/>
</dbReference>
<dbReference type="Gene3D" id="1.20.1250.20">
    <property type="entry name" value="MFS general substrate transporter like domains"/>
    <property type="match status" value="1"/>
</dbReference>
<dbReference type="CDD" id="cd17321">
    <property type="entry name" value="MFS_MMR_MDR_like"/>
    <property type="match status" value="1"/>
</dbReference>
<feature type="transmembrane region" description="Helical" evidence="7">
    <location>
        <begin position="209"/>
        <end position="228"/>
    </location>
</feature>
<reference evidence="9 10" key="1">
    <citation type="submission" date="2019-06" db="EMBL/GenBank/DDBJ databases">
        <title>Whole genome sequence for Cellvibrionaceae sp. R142.</title>
        <authorList>
            <person name="Wang G."/>
        </authorList>
    </citation>
    <scope>NUCLEOTIDE SEQUENCE [LARGE SCALE GENOMIC DNA]</scope>
    <source>
        <strain evidence="9 10">R142</strain>
    </source>
</reference>
<name>A0A545TNG1_9GAMM</name>
<dbReference type="InterPro" id="IPR001958">
    <property type="entry name" value="Tet-R_TetA/multi-R_MdtG-like"/>
</dbReference>
<keyword evidence="2" id="KW-0813">Transport</keyword>
<dbReference type="Pfam" id="PF07690">
    <property type="entry name" value="MFS_1"/>
    <property type="match status" value="1"/>
</dbReference>
<dbReference type="AlphaFoldDB" id="A0A545TNG1"/>
<feature type="transmembrane region" description="Helical" evidence="7">
    <location>
        <begin position="21"/>
        <end position="45"/>
    </location>
</feature>
<feature type="transmembrane region" description="Helical" evidence="7">
    <location>
        <begin position="89"/>
        <end position="108"/>
    </location>
</feature>
<dbReference type="RefSeq" id="WP_142904588.1">
    <property type="nucleotide sequence ID" value="NZ_ML660093.1"/>
</dbReference>
<feature type="transmembrane region" description="Helical" evidence="7">
    <location>
        <begin position="340"/>
        <end position="361"/>
    </location>
</feature>
<proteinExistence type="predicted"/>
<dbReference type="Proteomes" id="UP000319732">
    <property type="component" value="Unassembled WGS sequence"/>
</dbReference>
<accession>A0A545TNG1</accession>
<feature type="transmembrane region" description="Helical" evidence="7">
    <location>
        <begin position="367"/>
        <end position="393"/>
    </location>
</feature>
<evidence type="ECO:0000256" key="3">
    <source>
        <dbReference type="ARBA" id="ARBA00022475"/>
    </source>
</evidence>
<dbReference type="EMBL" id="VHSG01000012">
    <property type="protein sequence ID" value="TQV78754.1"/>
    <property type="molecule type" value="Genomic_DNA"/>
</dbReference>
<dbReference type="PANTHER" id="PTHR42718:SF47">
    <property type="entry name" value="METHYL VIOLOGEN RESISTANCE PROTEIN SMVA"/>
    <property type="match status" value="1"/>
</dbReference>
<gene>
    <name evidence="9" type="ORF">FKG94_12080</name>
</gene>
<evidence type="ECO:0000256" key="6">
    <source>
        <dbReference type="ARBA" id="ARBA00023136"/>
    </source>
</evidence>
<feature type="domain" description="Major facilitator superfamily (MFS) profile" evidence="8">
    <location>
        <begin position="23"/>
        <end position="507"/>
    </location>
</feature>
<keyword evidence="10" id="KW-1185">Reference proteome</keyword>
<evidence type="ECO:0000256" key="2">
    <source>
        <dbReference type="ARBA" id="ARBA00022448"/>
    </source>
</evidence>
<keyword evidence="4 7" id="KW-0812">Transmembrane</keyword>
<protein>
    <submittedName>
        <fullName evidence="9">MFS transporter</fullName>
    </submittedName>
</protein>
<dbReference type="Gene3D" id="1.20.1720.10">
    <property type="entry name" value="Multidrug resistance protein D"/>
    <property type="match status" value="1"/>
</dbReference>
<sequence>MANINHTADQSIPTRAGTREWLGLVLLALPTLLLGLDLTFLPLILPSLAEHLQPTSTQALWIMDISGFMLGGFLITMGTLGDRIGRRRLLMIGMIAFASASTVAAFSTSAVMLIAARALVGIAAATLMPSTLSLISELFRNPQERAMAFGLWATVFGVGYALGPVGGGYLMEQFWWGAAFLVAIPLTLVLLVFARTLLPEHWTSKRDKIDLLSVAFSLIAMLSATHGIKQLAKFGISFEGAIALTIGLIVAAVFIRRQYRLADPLLDIKLFSNHEFTAALIVLLVGLIAVGGTMMLTAQYLQLVCGYAPFAAGLWMGVAALGMIAGGIGAPVAARYIRPGFVVAGSLVLSALGYAMLAIAGQVDFTIALIVSGLALAYLGNGAIAALGTDLVVGSAPSEKAGSASAMSEAVQDIGVSMGIALLGSVATAIYRSTMLGKMPDTLSADTRDATSDSLWAATAIASELPADLMKDAQSAFILGFNSAAIFSAVSVMILAILAALALRHVRTPGAYG</sequence>
<dbReference type="GO" id="GO:0022857">
    <property type="term" value="F:transmembrane transporter activity"/>
    <property type="evidence" value="ECO:0007669"/>
    <property type="project" value="InterPro"/>
</dbReference>
<keyword evidence="5 7" id="KW-1133">Transmembrane helix</keyword>
<evidence type="ECO:0000313" key="10">
    <source>
        <dbReference type="Proteomes" id="UP000319732"/>
    </source>
</evidence>
<dbReference type="SUPFAM" id="SSF103473">
    <property type="entry name" value="MFS general substrate transporter"/>
    <property type="match status" value="1"/>
</dbReference>